<name>A0ABQ8Y3N2_9EUKA</name>
<evidence type="ECO:0000256" key="5">
    <source>
        <dbReference type="ARBA" id="ARBA00023006"/>
    </source>
</evidence>
<feature type="region of interest" description="Disordered" evidence="7">
    <location>
        <begin position="74"/>
        <end position="119"/>
    </location>
</feature>
<evidence type="ECO:0000256" key="2">
    <source>
        <dbReference type="ARBA" id="ARBA00021099"/>
    </source>
</evidence>
<dbReference type="InterPro" id="IPR007135">
    <property type="entry name" value="Atg3/Atg10"/>
</dbReference>
<dbReference type="Pfam" id="PF03987">
    <property type="entry name" value="Autophagy_act_C"/>
    <property type="match status" value="1"/>
</dbReference>
<evidence type="ECO:0000256" key="3">
    <source>
        <dbReference type="ARBA" id="ARBA00022679"/>
    </source>
</evidence>
<evidence type="ECO:0000256" key="7">
    <source>
        <dbReference type="SAM" id="MobiDB-lite"/>
    </source>
</evidence>
<evidence type="ECO:0000256" key="6">
    <source>
        <dbReference type="ARBA" id="ARBA00029833"/>
    </source>
</evidence>
<reference evidence="8" key="1">
    <citation type="submission" date="2022-08" db="EMBL/GenBank/DDBJ databases">
        <title>Novel sulfate-reducing endosymbionts in the free-living metamonad Anaeramoeba.</title>
        <authorList>
            <person name="Jerlstrom-Hultqvist J."/>
            <person name="Cepicka I."/>
            <person name="Gallot-Lavallee L."/>
            <person name="Salas-Leiva D."/>
            <person name="Curtis B.A."/>
            <person name="Zahonova K."/>
            <person name="Pipaliya S."/>
            <person name="Dacks J."/>
            <person name="Roger A.J."/>
        </authorList>
    </citation>
    <scope>NUCLEOTIDE SEQUENCE</scope>
    <source>
        <strain evidence="8">Schooner1</strain>
    </source>
</reference>
<accession>A0ABQ8Y3N2</accession>
<keyword evidence="3" id="KW-0808">Transferase</keyword>
<gene>
    <name evidence="8" type="ORF">M0813_25477</name>
</gene>
<dbReference type="PANTHER" id="PTHR14957">
    <property type="entry name" value="UBIQUITIN-LIKE-CONJUGATING ENZYME ATG10"/>
    <property type="match status" value="1"/>
</dbReference>
<keyword evidence="9" id="KW-1185">Reference proteome</keyword>
<keyword evidence="5" id="KW-0072">Autophagy</keyword>
<sequence length="252" mass="30352">MSTGFGVLEWEKFLQDLQVFKKLPWKDTEWTLEDHTDMFPNIKLPGLIFLKTKKWVLPENKKCEQNLTTNLQESKVGKKFDNEEEEKEEEKEKEKEKEKDEDEDDEDEEEKEEEEEILETFSDLDEEEIEDQNTYYQTPLSIEYHILYSSTYSCPVLYFNAYRSDGRTLSQTEIWEIIPQKYRKEFEKETNFHFISRKEHPLLELPFFFVHPCNTSRFMQNYYKTKNYLLSWFSVIGPAVGVKVPSILFTHL</sequence>
<dbReference type="PANTHER" id="PTHR14957:SF1">
    <property type="entry name" value="UBIQUITIN-LIKE-CONJUGATING ENZYME ATG10"/>
    <property type="match status" value="1"/>
</dbReference>
<dbReference type="EMBL" id="JAOAOG010000231">
    <property type="protein sequence ID" value="KAJ6238894.1"/>
    <property type="molecule type" value="Genomic_DNA"/>
</dbReference>
<evidence type="ECO:0000313" key="8">
    <source>
        <dbReference type="EMBL" id="KAJ6238894.1"/>
    </source>
</evidence>
<proteinExistence type="inferred from homology"/>
<dbReference type="Gene3D" id="3.30.1460.50">
    <property type="match status" value="1"/>
</dbReference>
<feature type="compositionally biased region" description="Acidic residues" evidence="7">
    <location>
        <begin position="99"/>
        <end position="119"/>
    </location>
</feature>
<evidence type="ECO:0000313" key="9">
    <source>
        <dbReference type="Proteomes" id="UP001150062"/>
    </source>
</evidence>
<protein>
    <recommendedName>
        <fullName evidence="2">Ubiquitin-like-conjugating enzyme ATG10</fullName>
    </recommendedName>
    <alternativeName>
        <fullName evidence="6">Autophagy-related protein 10</fullName>
    </alternativeName>
</protein>
<evidence type="ECO:0000256" key="4">
    <source>
        <dbReference type="ARBA" id="ARBA00022786"/>
    </source>
</evidence>
<comment type="caution">
    <text evidence="8">The sequence shown here is derived from an EMBL/GenBank/DDBJ whole genome shotgun (WGS) entry which is preliminary data.</text>
</comment>
<comment type="similarity">
    <text evidence="1">Belongs to the ATG10 family.</text>
</comment>
<dbReference type="Proteomes" id="UP001150062">
    <property type="component" value="Unassembled WGS sequence"/>
</dbReference>
<organism evidence="8 9">
    <name type="scientific">Anaeramoeba flamelloides</name>
    <dbReference type="NCBI Taxonomy" id="1746091"/>
    <lineage>
        <taxon>Eukaryota</taxon>
        <taxon>Metamonada</taxon>
        <taxon>Anaeramoebidae</taxon>
        <taxon>Anaeramoeba</taxon>
    </lineage>
</organism>
<keyword evidence="4" id="KW-0833">Ubl conjugation pathway</keyword>
<evidence type="ECO:0000256" key="1">
    <source>
        <dbReference type="ARBA" id="ARBA00005696"/>
    </source>
</evidence>